<evidence type="ECO:0000313" key="2">
    <source>
        <dbReference type="EMBL" id="RHN59240.1"/>
    </source>
</evidence>
<dbReference type="EMBL" id="PSQE01000004">
    <property type="protein sequence ID" value="RHN59240.1"/>
    <property type="molecule type" value="Genomic_DNA"/>
</dbReference>
<dbReference type="Proteomes" id="UP000265566">
    <property type="component" value="Chromosome 4"/>
</dbReference>
<protein>
    <recommendedName>
        <fullName evidence="4">Transmembrane protein</fullName>
    </recommendedName>
</protein>
<gene>
    <name evidence="2" type="ORF">MtrunA17_Chr4g0011121</name>
</gene>
<evidence type="ECO:0000313" key="3">
    <source>
        <dbReference type="Proteomes" id="UP000265566"/>
    </source>
</evidence>
<evidence type="ECO:0008006" key="4">
    <source>
        <dbReference type="Google" id="ProtNLM"/>
    </source>
</evidence>
<dbReference type="Gramene" id="rna21243">
    <property type="protein sequence ID" value="RHN59240.1"/>
    <property type="gene ID" value="gene21243"/>
</dbReference>
<feature type="transmembrane region" description="Helical" evidence="1">
    <location>
        <begin position="12"/>
        <end position="41"/>
    </location>
</feature>
<reference evidence="3" key="1">
    <citation type="journal article" date="2018" name="Nat. Plants">
        <title>Whole-genome landscape of Medicago truncatula symbiotic genes.</title>
        <authorList>
            <person name="Pecrix Y."/>
            <person name="Staton S.E."/>
            <person name="Sallet E."/>
            <person name="Lelandais-Briere C."/>
            <person name="Moreau S."/>
            <person name="Carrere S."/>
            <person name="Blein T."/>
            <person name="Jardinaud M.F."/>
            <person name="Latrasse D."/>
            <person name="Zouine M."/>
            <person name="Zahm M."/>
            <person name="Kreplak J."/>
            <person name="Mayjonade B."/>
            <person name="Satge C."/>
            <person name="Perez M."/>
            <person name="Cauet S."/>
            <person name="Marande W."/>
            <person name="Chantry-Darmon C."/>
            <person name="Lopez-Roques C."/>
            <person name="Bouchez O."/>
            <person name="Berard A."/>
            <person name="Debelle F."/>
            <person name="Munos S."/>
            <person name="Bendahmane A."/>
            <person name="Berges H."/>
            <person name="Niebel A."/>
            <person name="Buitink J."/>
            <person name="Frugier F."/>
            <person name="Benhamed M."/>
            <person name="Crespi M."/>
            <person name="Gouzy J."/>
            <person name="Gamas P."/>
        </authorList>
    </citation>
    <scope>NUCLEOTIDE SEQUENCE [LARGE SCALE GENOMIC DNA]</scope>
    <source>
        <strain evidence="3">cv. Jemalong A17</strain>
    </source>
</reference>
<sequence length="43" mass="4829">MLLDYFESSITIHGILGLFAVDAFQIFFSTNFLSAGIQVLLKF</sequence>
<accession>A0A396I0U6</accession>
<keyword evidence="1" id="KW-0812">Transmembrane</keyword>
<keyword evidence="1" id="KW-1133">Transmembrane helix</keyword>
<comment type="caution">
    <text evidence="2">The sequence shown here is derived from an EMBL/GenBank/DDBJ whole genome shotgun (WGS) entry which is preliminary data.</text>
</comment>
<evidence type="ECO:0000256" key="1">
    <source>
        <dbReference type="SAM" id="Phobius"/>
    </source>
</evidence>
<dbReference type="AlphaFoldDB" id="A0A396I0U6"/>
<organism evidence="2 3">
    <name type="scientific">Medicago truncatula</name>
    <name type="common">Barrel medic</name>
    <name type="synonym">Medicago tribuloides</name>
    <dbReference type="NCBI Taxonomy" id="3880"/>
    <lineage>
        <taxon>Eukaryota</taxon>
        <taxon>Viridiplantae</taxon>
        <taxon>Streptophyta</taxon>
        <taxon>Embryophyta</taxon>
        <taxon>Tracheophyta</taxon>
        <taxon>Spermatophyta</taxon>
        <taxon>Magnoliopsida</taxon>
        <taxon>eudicotyledons</taxon>
        <taxon>Gunneridae</taxon>
        <taxon>Pentapetalae</taxon>
        <taxon>rosids</taxon>
        <taxon>fabids</taxon>
        <taxon>Fabales</taxon>
        <taxon>Fabaceae</taxon>
        <taxon>Papilionoideae</taxon>
        <taxon>50 kb inversion clade</taxon>
        <taxon>NPAAA clade</taxon>
        <taxon>Hologalegina</taxon>
        <taxon>IRL clade</taxon>
        <taxon>Trifolieae</taxon>
        <taxon>Medicago</taxon>
    </lineage>
</organism>
<name>A0A396I0U6_MEDTR</name>
<keyword evidence="1" id="KW-0472">Membrane</keyword>
<proteinExistence type="predicted"/>